<reference evidence="4" key="2">
    <citation type="journal article" date="2015" name="J. Biotechnol.">
        <title>The structure of the Cyberlindnera jadinii genome and its relation to Candida utilis analyzed by the occurrence of single nucleotide polymorphisms.</title>
        <authorList>
            <person name="Rupp O."/>
            <person name="Brinkrolf K."/>
            <person name="Buerth C."/>
            <person name="Kunigo M."/>
            <person name="Schneider J."/>
            <person name="Jaenicke S."/>
            <person name="Goesmann A."/>
            <person name="Puehler A."/>
            <person name="Jaeger K.-E."/>
            <person name="Ernst J.F."/>
        </authorList>
    </citation>
    <scope>NUCLEOTIDE SEQUENCE [LARGE SCALE GENOMIC DNA]</scope>
    <source>
        <strain evidence="4">ATCC 18201 / CBS 1600 / BCRC 20928 / JCM 3617 / NBRC 0987 / NRRL Y-1542</strain>
    </source>
</reference>
<dbReference type="EMBL" id="KV453929">
    <property type="protein sequence ID" value="ODV73892.1"/>
    <property type="molecule type" value="Genomic_DNA"/>
</dbReference>
<proteinExistence type="predicted"/>
<organism evidence="2 4">
    <name type="scientific">Cyberlindnera jadinii (strain ATCC 18201 / CBS 1600 / BCRC 20928 / JCM 3617 / NBRC 0987 / NRRL Y-1542)</name>
    <name type="common">Torula yeast</name>
    <name type="synonym">Candida utilis</name>
    <dbReference type="NCBI Taxonomy" id="983966"/>
    <lineage>
        <taxon>Eukaryota</taxon>
        <taxon>Fungi</taxon>
        <taxon>Dikarya</taxon>
        <taxon>Ascomycota</taxon>
        <taxon>Saccharomycotina</taxon>
        <taxon>Saccharomycetes</taxon>
        <taxon>Phaffomycetales</taxon>
        <taxon>Phaffomycetaceae</taxon>
        <taxon>Cyberlindnera</taxon>
    </lineage>
</organism>
<protein>
    <submittedName>
        <fullName evidence="3">CHL4-domain-containing protein</fullName>
    </submittedName>
</protein>
<dbReference type="Proteomes" id="UP000038830">
    <property type="component" value="Unassembled WGS sequence"/>
</dbReference>
<keyword evidence="5" id="KW-1185">Reference proteome</keyword>
<dbReference type="Proteomes" id="UP000094389">
    <property type="component" value="Unassembled WGS sequence"/>
</dbReference>
<sequence length="442" mass="49457">MDTLKLGNSFVPKTTPVLTSRLLSRLKALELVNIALLWLTIPQTVPKPTAELLELMGQSKPEFISAYKQWLEKLKVQKGSISKRRVVDKLIVDIYPKGLNLLQLATLDSQLIVSKTNAFQWFVTTVTSHDGAKLVTNIDSPQDFLQCLVDTLSTVYLTHIYISRHPHYPLIIIRIQLFDFKGLSNTSDGLSTRKPIFVGIPMNSDKLLINEAKGINDTAAEFVVQSLESALSKSLRKEVKLQFNETLRPLQNLESAFIIAGNSRHTESLGPWAPYAAGEVDISPFDDVKLHSTFKKNEHLTQLDVNKRISMMRFKGSHNQNKGKSYEGGKKRLKKNDETVESQHDDYDEDGDEHCNEYSSIVPIQSIEFDLIEEFKGSKPRVKLTFQGSDVFGGLHQLCDKGLANAETIPGWLTGETITSGTISDGRFTNQLQLPSNDGSLI</sequence>
<evidence type="ECO:0000313" key="5">
    <source>
        <dbReference type="Proteomes" id="UP000094389"/>
    </source>
</evidence>
<evidence type="ECO:0000313" key="4">
    <source>
        <dbReference type="Proteomes" id="UP000038830"/>
    </source>
</evidence>
<feature type="compositionally biased region" description="Basic and acidic residues" evidence="1">
    <location>
        <begin position="324"/>
        <end position="345"/>
    </location>
</feature>
<accession>A0A0H5C9P8</accession>
<dbReference type="GO" id="GO:0007059">
    <property type="term" value="P:chromosome segregation"/>
    <property type="evidence" value="ECO:0007669"/>
    <property type="project" value="InterPro"/>
</dbReference>
<gene>
    <name evidence="2" type="ORF">BN1211_6070</name>
    <name evidence="3" type="ORF">CYBJADRAFT_162089</name>
</gene>
<dbReference type="OMA" id="HPASLRW"/>
<evidence type="ECO:0000313" key="2">
    <source>
        <dbReference type="EMBL" id="CEP25078.1"/>
    </source>
</evidence>
<dbReference type="InterPro" id="IPR007902">
    <property type="entry name" value="Chl4/mis15/CENP-N"/>
</dbReference>
<name>A0A0H5C9P8_CYBJN</name>
<dbReference type="Gene3D" id="3.10.20.720">
    <property type="match status" value="1"/>
</dbReference>
<dbReference type="STRING" id="983966.A0A0H5C9P8"/>
<dbReference type="AlphaFoldDB" id="A0A0H5C9P8"/>
<feature type="region of interest" description="Disordered" evidence="1">
    <location>
        <begin position="314"/>
        <end position="353"/>
    </location>
</feature>
<evidence type="ECO:0000313" key="3">
    <source>
        <dbReference type="EMBL" id="ODV73892.1"/>
    </source>
</evidence>
<accession>A0A1E4S3B4</accession>
<reference evidence="2" key="1">
    <citation type="submission" date="2014-12" db="EMBL/GenBank/DDBJ databases">
        <authorList>
            <person name="Jaenicke S."/>
        </authorList>
    </citation>
    <scope>NUCLEOTIDE SEQUENCE [LARGE SCALE GENOMIC DNA]</scope>
    <source>
        <strain evidence="2">CBS1600</strain>
    </source>
</reference>
<evidence type="ECO:0000256" key="1">
    <source>
        <dbReference type="SAM" id="MobiDB-lite"/>
    </source>
</evidence>
<dbReference type="OrthoDB" id="6585699at2759"/>
<reference evidence="3 5" key="3">
    <citation type="journal article" date="2016" name="Proc. Natl. Acad. Sci. U.S.A.">
        <title>Comparative genomics of biotechnologically important yeasts.</title>
        <authorList>
            <person name="Riley R."/>
            <person name="Haridas S."/>
            <person name="Wolfe K.H."/>
            <person name="Lopes M.R."/>
            <person name="Hittinger C.T."/>
            <person name="Goeker M."/>
            <person name="Salamov A.A."/>
            <person name="Wisecaver J.H."/>
            <person name="Long T.M."/>
            <person name="Calvey C.H."/>
            <person name="Aerts A.L."/>
            <person name="Barry K.W."/>
            <person name="Choi C."/>
            <person name="Clum A."/>
            <person name="Coughlan A.Y."/>
            <person name="Deshpande S."/>
            <person name="Douglass A.P."/>
            <person name="Hanson S.J."/>
            <person name="Klenk H.-P."/>
            <person name="LaButti K.M."/>
            <person name="Lapidus A."/>
            <person name="Lindquist E.A."/>
            <person name="Lipzen A.M."/>
            <person name="Meier-Kolthoff J.P."/>
            <person name="Ohm R.A."/>
            <person name="Otillar R.P."/>
            <person name="Pangilinan J.L."/>
            <person name="Peng Y."/>
            <person name="Rokas A."/>
            <person name="Rosa C.A."/>
            <person name="Scheuner C."/>
            <person name="Sibirny A.A."/>
            <person name="Slot J.C."/>
            <person name="Stielow J.B."/>
            <person name="Sun H."/>
            <person name="Kurtzman C.P."/>
            <person name="Blackwell M."/>
            <person name="Grigoriev I.V."/>
            <person name="Jeffries T.W."/>
        </authorList>
    </citation>
    <scope>NUCLEOTIDE SEQUENCE [LARGE SCALE GENOMIC DNA]</scope>
    <source>
        <strain evidence="5">ATCC 18201 / CBS 1600 / BCRC 20928 / JCM 3617 / NBRC 0987 / NRRL Y-1542</strain>
        <strain evidence="3">NRRL Y-1542</strain>
    </source>
</reference>
<dbReference type="EMBL" id="CDQK01000007">
    <property type="protein sequence ID" value="CEP25078.1"/>
    <property type="molecule type" value="Genomic_DNA"/>
</dbReference>
<dbReference type="Pfam" id="PF05238">
    <property type="entry name" value="CENP-N"/>
    <property type="match status" value="1"/>
</dbReference>
<dbReference type="GO" id="GO:0034080">
    <property type="term" value="P:CENP-A containing chromatin assembly"/>
    <property type="evidence" value="ECO:0007669"/>
    <property type="project" value="InterPro"/>
</dbReference>